<dbReference type="PANTHER" id="PTHR48083:SF20">
    <property type="entry name" value="LONG-CHAIN SPECIFIC ACYL-COA DEHYDROGENASE, MITOCHONDRIAL"/>
    <property type="match status" value="1"/>
</dbReference>
<comment type="cofactor">
    <cofactor evidence="1 10">
        <name>FAD</name>
        <dbReference type="ChEBI" id="CHEBI:57692"/>
    </cofactor>
</comment>
<keyword evidence="6 10" id="KW-0560">Oxidoreductase</keyword>
<organism evidence="14">
    <name type="scientific">Micromonospora carbonacea</name>
    <dbReference type="NCBI Taxonomy" id="47853"/>
    <lineage>
        <taxon>Bacteria</taxon>
        <taxon>Bacillati</taxon>
        <taxon>Actinomycetota</taxon>
        <taxon>Actinomycetes</taxon>
        <taxon>Micromonosporales</taxon>
        <taxon>Micromonosporaceae</taxon>
        <taxon>Micromonospora</taxon>
    </lineage>
</organism>
<reference evidence="14" key="1">
    <citation type="submission" date="2020-08" db="EMBL/GenBank/DDBJ databases">
        <title>A bifunctional nitrone conjugated secondary metabolite targeting the ribosome.</title>
        <authorList>
            <person name="Limbrick E.M."/>
            <person name="Graf M."/>
            <person name="Derewacz D.K."/>
            <person name="Nguyen F."/>
            <person name="Spraggins J.M."/>
            <person name="Wieland M."/>
            <person name="Ynigez-Gutierrez A.E."/>
            <person name="Reisman B.J."/>
            <person name="Zinshteyn B."/>
            <person name="McCulloch K."/>
            <person name="Iverson T.M."/>
            <person name="Green R."/>
            <person name="Wilson D.N."/>
            <person name="Bachmann B.O."/>
        </authorList>
    </citation>
    <scope>NUCLEOTIDE SEQUENCE</scope>
    <source>
        <strain evidence="14">Africana</strain>
    </source>
</reference>
<dbReference type="InterPro" id="IPR046373">
    <property type="entry name" value="Acyl-CoA_Oxase/DH_mid-dom_sf"/>
</dbReference>
<evidence type="ECO:0000256" key="8">
    <source>
        <dbReference type="ARBA" id="ARBA00040394"/>
    </source>
</evidence>
<keyword evidence="4 10" id="KW-0285">Flavoprotein</keyword>
<gene>
    <name evidence="14" type="ORF">HZU44_18860</name>
</gene>
<sequence length="389" mass="41104">MSTTQELDDFREHARTVIRERIVPLFAEAELSGTFPRAAFAALGAAGLVRQRWQGGPGGDPVRSVILAEELARSGAGGVAIGCTLAMEPIVAALRRHGGNPQLDDTLEQVLDGRQLGCIAASEPTGGSDLSGVRTTARREGGGWRIRGEKKFVSLGPVADFALVLARTATEEHPAPPQLGLFCVPASGMRVIKPLRRLGLSSLSTAWIGIDASVPATALLGRPGLGLVVATHALTFERFAAAAQLTGLSLRAIELATAHLHRRTQFGRPLLEHQALRLRLADLAARLTVLRHGVYGAAAGAPGTPALGTREIAAFKVTAARFAEEVVGECMHMFGGMGYLEDETPLARMYRDVRMARLGGGSDEVMWELVAGGLTPDFAAYDADVAVTP</sequence>
<evidence type="ECO:0000256" key="1">
    <source>
        <dbReference type="ARBA" id="ARBA00001974"/>
    </source>
</evidence>
<dbReference type="Pfam" id="PF02771">
    <property type="entry name" value="Acyl-CoA_dh_N"/>
    <property type="match status" value="1"/>
</dbReference>
<dbReference type="GO" id="GO:0033539">
    <property type="term" value="P:fatty acid beta-oxidation using acyl-CoA dehydrogenase"/>
    <property type="evidence" value="ECO:0007669"/>
    <property type="project" value="TreeGrafter"/>
</dbReference>
<evidence type="ECO:0000256" key="5">
    <source>
        <dbReference type="ARBA" id="ARBA00022827"/>
    </source>
</evidence>
<dbReference type="AlphaFoldDB" id="A0A7D5Y6Q1"/>
<dbReference type="InterPro" id="IPR013786">
    <property type="entry name" value="AcylCoA_DH/ox_N"/>
</dbReference>
<dbReference type="Gene3D" id="2.40.110.10">
    <property type="entry name" value="Butyryl-CoA Dehydrogenase, subunit A, domain 2"/>
    <property type="match status" value="1"/>
</dbReference>
<dbReference type="SUPFAM" id="SSF47203">
    <property type="entry name" value="Acyl-CoA dehydrogenase C-terminal domain-like"/>
    <property type="match status" value="1"/>
</dbReference>
<evidence type="ECO:0000256" key="7">
    <source>
        <dbReference type="ARBA" id="ARBA00037085"/>
    </source>
</evidence>
<dbReference type="GO" id="GO:0050660">
    <property type="term" value="F:flavin adenine dinucleotide binding"/>
    <property type="evidence" value="ECO:0007669"/>
    <property type="project" value="InterPro"/>
</dbReference>
<evidence type="ECO:0000256" key="10">
    <source>
        <dbReference type="RuleBase" id="RU362125"/>
    </source>
</evidence>
<dbReference type="InterPro" id="IPR036250">
    <property type="entry name" value="AcylCo_DH-like_C"/>
</dbReference>
<proteinExistence type="inferred from homology"/>
<comment type="pathway">
    <text evidence="2">Siderophore biosynthesis; mycobactin biosynthesis.</text>
</comment>
<dbReference type="InterPro" id="IPR037069">
    <property type="entry name" value="AcylCoA_DH/ox_N_sf"/>
</dbReference>
<dbReference type="EMBL" id="CP058905">
    <property type="protein sequence ID" value="QLJ96939.1"/>
    <property type="molecule type" value="Genomic_DNA"/>
</dbReference>
<comment type="similarity">
    <text evidence="3 10">Belongs to the acyl-CoA dehydrogenase family.</text>
</comment>
<dbReference type="Pfam" id="PF00441">
    <property type="entry name" value="Acyl-CoA_dh_1"/>
    <property type="match status" value="1"/>
</dbReference>
<dbReference type="PANTHER" id="PTHR48083">
    <property type="entry name" value="MEDIUM-CHAIN SPECIFIC ACYL-COA DEHYDROGENASE, MITOCHONDRIAL-RELATED"/>
    <property type="match status" value="1"/>
</dbReference>
<dbReference type="InterPro" id="IPR006091">
    <property type="entry name" value="Acyl-CoA_Oxase/DH_mid-dom"/>
</dbReference>
<accession>A0A7D5Y6Q1</accession>
<comment type="function">
    <text evidence="7">Catalyzes the dehydrogenation at the alpha-beta position of ACP-bound acyl chains. This results in the introduction of a double bond in the lipidic chain, which is further transferred to the epsilon-amino group of lysine residue in the mycobactin core by MbtK.</text>
</comment>
<dbReference type="Gene3D" id="1.20.140.10">
    <property type="entry name" value="Butyryl-CoA Dehydrogenase, subunit A, domain 3"/>
    <property type="match status" value="1"/>
</dbReference>
<evidence type="ECO:0000259" key="11">
    <source>
        <dbReference type="Pfam" id="PF00441"/>
    </source>
</evidence>
<dbReference type="GO" id="GO:0005737">
    <property type="term" value="C:cytoplasm"/>
    <property type="evidence" value="ECO:0007669"/>
    <property type="project" value="TreeGrafter"/>
</dbReference>
<dbReference type="GO" id="GO:0003995">
    <property type="term" value="F:acyl-CoA dehydrogenase activity"/>
    <property type="evidence" value="ECO:0007669"/>
    <property type="project" value="TreeGrafter"/>
</dbReference>
<evidence type="ECO:0000256" key="2">
    <source>
        <dbReference type="ARBA" id="ARBA00005102"/>
    </source>
</evidence>
<dbReference type="InterPro" id="IPR009100">
    <property type="entry name" value="AcylCoA_DH/oxidase_NM_dom_sf"/>
</dbReference>
<evidence type="ECO:0000256" key="9">
    <source>
        <dbReference type="ARBA" id="ARBA00042660"/>
    </source>
</evidence>
<keyword evidence="5 10" id="KW-0274">FAD</keyword>
<dbReference type="Pfam" id="PF02770">
    <property type="entry name" value="Acyl-CoA_dh_M"/>
    <property type="match status" value="1"/>
</dbReference>
<evidence type="ECO:0000259" key="12">
    <source>
        <dbReference type="Pfam" id="PF02770"/>
    </source>
</evidence>
<dbReference type="CDD" id="cd00567">
    <property type="entry name" value="ACAD"/>
    <property type="match status" value="1"/>
</dbReference>
<evidence type="ECO:0000256" key="3">
    <source>
        <dbReference type="ARBA" id="ARBA00009347"/>
    </source>
</evidence>
<dbReference type="InterPro" id="IPR009075">
    <property type="entry name" value="AcylCo_DH/oxidase_C"/>
</dbReference>
<evidence type="ECO:0000256" key="4">
    <source>
        <dbReference type="ARBA" id="ARBA00022630"/>
    </source>
</evidence>
<evidence type="ECO:0000259" key="13">
    <source>
        <dbReference type="Pfam" id="PF02771"/>
    </source>
</evidence>
<protein>
    <recommendedName>
        <fullName evidence="8">Acyl-[acyl-carrier-protein] dehydrogenase MbtN</fullName>
    </recommendedName>
    <alternativeName>
        <fullName evidence="9">Mycobactin synthase protein N</fullName>
    </alternativeName>
</protein>
<evidence type="ECO:0000313" key="14">
    <source>
        <dbReference type="EMBL" id="QLJ96939.1"/>
    </source>
</evidence>
<dbReference type="InterPro" id="IPR050741">
    <property type="entry name" value="Acyl-CoA_dehydrogenase"/>
</dbReference>
<feature type="domain" description="Acyl-CoA oxidase/dehydrogenase middle" evidence="12">
    <location>
        <begin position="118"/>
        <end position="211"/>
    </location>
</feature>
<dbReference type="SUPFAM" id="SSF56645">
    <property type="entry name" value="Acyl-CoA dehydrogenase NM domain-like"/>
    <property type="match status" value="1"/>
</dbReference>
<feature type="domain" description="Acyl-CoA dehydrogenase/oxidase C-terminal" evidence="11">
    <location>
        <begin position="226"/>
        <end position="373"/>
    </location>
</feature>
<feature type="domain" description="Acyl-CoA dehydrogenase/oxidase N-terminal" evidence="13">
    <location>
        <begin position="4"/>
        <end position="113"/>
    </location>
</feature>
<evidence type="ECO:0000256" key="6">
    <source>
        <dbReference type="ARBA" id="ARBA00023002"/>
    </source>
</evidence>
<dbReference type="Gene3D" id="1.10.540.10">
    <property type="entry name" value="Acyl-CoA dehydrogenase/oxidase, N-terminal domain"/>
    <property type="match status" value="1"/>
</dbReference>
<name>A0A7D5Y6Q1_9ACTN</name>